<reference evidence="1 2" key="1">
    <citation type="journal article" date="2011" name="J. Bacteriol.">
        <title>Genome sequence of 'Pedosphaera parvula' Ellin514, an aerobic Verrucomicrobial isolate from pasture soil.</title>
        <authorList>
            <person name="Kant R."/>
            <person name="van Passel M.W."/>
            <person name="Sangwan P."/>
            <person name="Palva A."/>
            <person name="Lucas S."/>
            <person name="Copeland A."/>
            <person name="Lapidus A."/>
            <person name="Glavina Del Rio T."/>
            <person name="Dalin E."/>
            <person name="Tice H."/>
            <person name="Bruce D."/>
            <person name="Goodwin L."/>
            <person name="Pitluck S."/>
            <person name="Chertkov O."/>
            <person name="Larimer F.W."/>
            <person name="Land M.L."/>
            <person name="Hauser L."/>
            <person name="Brettin T.S."/>
            <person name="Detter J.C."/>
            <person name="Han S."/>
            <person name="de Vos W.M."/>
            <person name="Janssen P.H."/>
            <person name="Smidt H."/>
        </authorList>
    </citation>
    <scope>NUCLEOTIDE SEQUENCE [LARGE SCALE GENOMIC DNA]</scope>
    <source>
        <strain evidence="1 2">Ellin514</strain>
    </source>
</reference>
<comment type="caution">
    <text evidence="1">The sequence shown here is derived from an EMBL/GenBank/DDBJ whole genome shotgun (WGS) entry which is preliminary data.</text>
</comment>
<accession>B9XJZ7</accession>
<dbReference type="AlphaFoldDB" id="B9XJZ7"/>
<evidence type="ECO:0000313" key="2">
    <source>
        <dbReference type="Proteomes" id="UP000003688"/>
    </source>
</evidence>
<gene>
    <name evidence="1" type="ORF">Cflav_PD2827</name>
</gene>
<proteinExistence type="predicted"/>
<keyword evidence="2" id="KW-1185">Reference proteome</keyword>
<sequence>MNWPVVFKKGNHMRKQWKAVSLGQKVEQRIGCVARSAANYRNYNTVVERSQVVERLYKQVAGRLPKELFKQAVWEAEALASTTPYPLLFLPALAEEKISNMEQWAERQREIRERQPIFATAA</sequence>
<evidence type="ECO:0000313" key="1">
    <source>
        <dbReference type="EMBL" id="EEF59820.1"/>
    </source>
</evidence>
<dbReference type="STRING" id="320771.Cflav_PD2827"/>
<dbReference type="Proteomes" id="UP000003688">
    <property type="component" value="Unassembled WGS sequence"/>
</dbReference>
<dbReference type="EMBL" id="ABOX02000023">
    <property type="protein sequence ID" value="EEF59820.1"/>
    <property type="molecule type" value="Genomic_DNA"/>
</dbReference>
<name>B9XJZ7_PEDPL</name>
<protein>
    <submittedName>
        <fullName evidence="1">Uncharacterized protein</fullName>
    </submittedName>
</protein>
<organism evidence="1 2">
    <name type="scientific">Pedosphaera parvula (strain Ellin514)</name>
    <dbReference type="NCBI Taxonomy" id="320771"/>
    <lineage>
        <taxon>Bacteria</taxon>
        <taxon>Pseudomonadati</taxon>
        <taxon>Verrucomicrobiota</taxon>
        <taxon>Pedosphaerae</taxon>
        <taxon>Pedosphaerales</taxon>
        <taxon>Pedosphaeraceae</taxon>
        <taxon>Pedosphaera</taxon>
    </lineage>
</organism>